<evidence type="ECO:0000313" key="1">
    <source>
        <dbReference type="EMBL" id="QJA46518.1"/>
    </source>
</evidence>
<evidence type="ECO:0008006" key="3">
    <source>
        <dbReference type="Google" id="ProtNLM"/>
    </source>
</evidence>
<dbReference type="EMBL" id="MT144602">
    <property type="protein sequence ID" value="QJH94532.1"/>
    <property type="molecule type" value="Genomic_DNA"/>
</dbReference>
<protein>
    <recommendedName>
        <fullName evidence="3">Portal protein</fullName>
    </recommendedName>
</protein>
<dbReference type="EMBL" id="MT144013">
    <property type="protein sequence ID" value="QJA46518.1"/>
    <property type="molecule type" value="Genomic_DNA"/>
</dbReference>
<proteinExistence type="predicted"/>
<reference evidence="1" key="1">
    <citation type="submission" date="2020-03" db="EMBL/GenBank/DDBJ databases">
        <title>The deep terrestrial virosphere.</title>
        <authorList>
            <person name="Holmfeldt K."/>
            <person name="Nilsson E."/>
            <person name="Simone D."/>
            <person name="Lopez-Fernandez M."/>
            <person name="Wu X."/>
            <person name="de Brujin I."/>
            <person name="Lundin D."/>
            <person name="Andersson A."/>
            <person name="Bertilsson S."/>
            <person name="Dopson M."/>
        </authorList>
    </citation>
    <scope>NUCLEOTIDE SEQUENCE</scope>
    <source>
        <strain evidence="1">TM448A00446</strain>
        <strain evidence="2">TM448B00242</strain>
    </source>
</reference>
<name>A0A6H1ZG58_9ZZZZ</name>
<organism evidence="1">
    <name type="scientific">viral metagenome</name>
    <dbReference type="NCBI Taxonomy" id="1070528"/>
    <lineage>
        <taxon>unclassified sequences</taxon>
        <taxon>metagenomes</taxon>
        <taxon>organismal metagenomes</taxon>
    </lineage>
</organism>
<dbReference type="AlphaFoldDB" id="A0A6H1ZG58"/>
<accession>A0A6H1ZG58</accession>
<sequence length="673" mass="77105">MEKRQLKYTKEETKTKDFVSKRITEMQDARKNVLGVNLESIWRQADRDYIPHKLGKVGKKVLVQDEDLGLASRRVEVGKDDWQTDNSIPNAYIKIQTALSIMVSKNPSAVFTPRKSKYESNTLVQKELYKMSWEEAKSLQQLKLFIFNLAKYGWAIARTYPLILKRPTRVLTEYNEDDPSKNVYQNKMSTEYNGVFRENLDPWKSWIDDMSKPNNPLSTKDWCYAKEYNYATLKEEFGNYPNFKYISEGKSELIGDSQGKETTQEYETKDVKIPYFYENRIKDMLVVMVDKVMLVNEPLPISDPEGNKKLSLWHTYWTTRHAECPYGIGINEAIKQDQTYLDRINNMTADQLILSIYKMFFYEGTDQLDESGAIKIRPGVGKQVSNSKGVNWMEVPGPGAEAWKGIEITQDRIDEASAITKQLTTGEQLEKTAYQAAQRAEFSLRRLNTPLSNITDALETDAYLTLSINELIYSIPEVITITDERLIKQYLQETGSDPELYQRGENGEFQAKLYPEVQLGLEEEPEGGRLVESENSKFFRMKPAFLKWEGMIRVKGQSLLAESKSLLKQMKLELFNMINPLFGVDQTGQMYLPIVKWLCKIYEEDWQDLVPEAWKQPAPQEQKGLFVPQDGTGDGGGGVPIGGGQKVDTRMGRNSLVSKAMSGASKLFSGFKK</sequence>
<gene>
    <name evidence="1" type="ORF">TM448A00446_0025</name>
    <name evidence="2" type="ORF">TM448B00242_0006</name>
</gene>
<evidence type="ECO:0000313" key="2">
    <source>
        <dbReference type="EMBL" id="QJH94532.1"/>
    </source>
</evidence>